<dbReference type="FunFam" id="2.160.10.10:FF:000025">
    <property type="entry name" value="Hexapeptide-repeat containing-acetyltransferase"/>
    <property type="match status" value="1"/>
</dbReference>
<dbReference type="Gene3D" id="2.160.10.10">
    <property type="entry name" value="Hexapeptide repeat proteins"/>
    <property type="match status" value="1"/>
</dbReference>
<evidence type="ECO:0000256" key="3">
    <source>
        <dbReference type="ARBA" id="ARBA00022737"/>
    </source>
</evidence>
<dbReference type="EC" id="2.3.1.-" evidence="6"/>
<dbReference type="InterPro" id="IPR039369">
    <property type="entry name" value="LacA-like"/>
</dbReference>
<organism evidence="8 9">
    <name type="scientific">Neotamlana sargassicola</name>
    <dbReference type="NCBI Taxonomy" id="2883125"/>
    <lineage>
        <taxon>Bacteria</taxon>
        <taxon>Pseudomonadati</taxon>
        <taxon>Bacteroidota</taxon>
        <taxon>Flavobacteriia</taxon>
        <taxon>Flavobacteriales</taxon>
        <taxon>Flavobacteriaceae</taxon>
        <taxon>Neotamlana</taxon>
    </lineage>
</organism>
<proteinExistence type="inferred from homology"/>
<keyword evidence="2 6" id="KW-0808">Transferase</keyword>
<evidence type="ECO:0000256" key="5">
    <source>
        <dbReference type="ARBA" id="ARBA00055587"/>
    </source>
</evidence>
<dbReference type="SMART" id="SM01266">
    <property type="entry name" value="Mac"/>
    <property type="match status" value="1"/>
</dbReference>
<dbReference type="GO" id="GO:0008870">
    <property type="term" value="F:galactoside O-acetyltransferase activity"/>
    <property type="evidence" value="ECO:0007669"/>
    <property type="project" value="TreeGrafter"/>
</dbReference>
<dbReference type="Pfam" id="PF00132">
    <property type="entry name" value="Hexapep"/>
    <property type="match status" value="1"/>
</dbReference>
<dbReference type="Proteomes" id="UP001139286">
    <property type="component" value="Unassembled WGS sequence"/>
</dbReference>
<keyword evidence="9" id="KW-1185">Reference proteome</keyword>
<dbReference type="InterPro" id="IPR011004">
    <property type="entry name" value="Trimer_LpxA-like_sf"/>
</dbReference>
<dbReference type="CDD" id="cd03357">
    <property type="entry name" value="LbH_MAT_GAT"/>
    <property type="match status" value="1"/>
</dbReference>
<comment type="caution">
    <text evidence="8">The sequence shown here is derived from an EMBL/GenBank/DDBJ whole genome shotgun (WGS) entry which is preliminary data.</text>
</comment>
<feature type="domain" description="Maltose/galactoside acetyltransferase" evidence="7">
    <location>
        <begin position="4"/>
        <end position="58"/>
    </location>
</feature>
<dbReference type="SUPFAM" id="SSF51161">
    <property type="entry name" value="Trimeric LpxA-like enzymes"/>
    <property type="match status" value="1"/>
</dbReference>
<evidence type="ECO:0000256" key="2">
    <source>
        <dbReference type="ARBA" id="ARBA00022679"/>
    </source>
</evidence>
<protein>
    <recommendedName>
        <fullName evidence="6">Acetyltransferase</fullName>
        <ecNumber evidence="6">2.3.1.-</ecNumber>
    </recommendedName>
</protein>
<dbReference type="InterPro" id="IPR018357">
    <property type="entry name" value="Hexapep_transf_CS"/>
</dbReference>
<evidence type="ECO:0000256" key="1">
    <source>
        <dbReference type="ARBA" id="ARBA00007274"/>
    </source>
</evidence>
<dbReference type="RefSeq" id="WP_226695549.1">
    <property type="nucleotide sequence ID" value="NZ_JAJAPX010000002.1"/>
</dbReference>
<evidence type="ECO:0000313" key="9">
    <source>
        <dbReference type="Proteomes" id="UP001139286"/>
    </source>
</evidence>
<dbReference type="AlphaFoldDB" id="A0A9X1I7A1"/>
<dbReference type="InterPro" id="IPR001451">
    <property type="entry name" value="Hexapep"/>
</dbReference>
<evidence type="ECO:0000256" key="4">
    <source>
        <dbReference type="ARBA" id="ARBA00023315"/>
    </source>
</evidence>
<evidence type="ECO:0000313" key="8">
    <source>
        <dbReference type="EMBL" id="MCB4808135.1"/>
    </source>
</evidence>
<dbReference type="PROSITE" id="PS00101">
    <property type="entry name" value="HEXAPEP_TRANSFERASES"/>
    <property type="match status" value="1"/>
</dbReference>
<dbReference type="PANTHER" id="PTHR43017:SF1">
    <property type="entry name" value="ACETYLTRANSFERASE YJL218W-RELATED"/>
    <property type="match status" value="1"/>
</dbReference>
<dbReference type="EMBL" id="JAJAPX010000002">
    <property type="protein sequence ID" value="MCB4808135.1"/>
    <property type="molecule type" value="Genomic_DNA"/>
</dbReference>
<reference evidence="8" key="1">
    <citation type="submission" date="2021-10" db="EMBL/GenBank/DDBJ databases">
        <title>Tamlana sargassums sp. nov., and Tamlana laminarinivorans sp. nov., two new bacteria isolated from the brown alga.</title>
        <authorList>
            <person name="Li J."/>
        </authorList>
    </citation>
    <scope>NUCLEOTIDE SEQUENCE</scope>
    <source>
        <strain evidence="8">62-3</strain>
    </source>
</reference>
<dbReference type="Pfam" id="PF12464">
    <property type="entry name" value="Mac"/>
    <property type="match status" value="1"/>
</dbReference>
<sequence length="190" mass="21067">MTEKQKMLNGDFYDSRDPELLKMYHNAKKLLKVYNNLDSELLEDRNKVLESLFKFRGSGVWIESPFFCEYGENISIGENTFVNTNCIFLDTNKITIGKNGLIAPYVQIYTATHPINAADRVIISNKESRYVTATKPVTIGDNVWIGGNVVICPGVSIGNNVTIGAGSVVTKNIPDNSLAFGNPCVIQKKL</sequence>
<gene>
    <name evidence="8" type="ORF">LG651_07700</name>
</gene>
<keyword evidence="4 6" id="KW-0012">Acyltransferase</keyword>
<evidence type="ECO:0000259" key="7">
    <source>
        <dbReference type="SMART" id="SM01266"/>
    </source>
</evidence>
<comment type="similarity">
    <text evidence="1 6">Belongs to the transferase hexapeptide repeat family.</text>
</comment>
<dbReference type="PANTHER" id="PTHR43017">
    <property type="entry name" value="GALACTOSIDE O-ACETYLTRANSFERASE"/>
    <property type="match status" value="1"/>
</dbReference>
<accession>A0A9X1I7A1</accession>
<dbReference type="InterPro" id="IPR024688">
    <property type="entry name" value="Mac_dom"/>
</dbReference>
<evidence type="ECO:0000256" key="6">
    <source>
        <dbReference type="RuleBase" id="RU367021"/>
    </source>
</evidence>
<keyword evidence="3" id="KW-0677">Repeat</keyword>
<name>A0A9X1I7A1_9FLAO</name>
<comment type="function">
    <text evidence="5">Acetyltransferase implicated in the O-acetylation of Nod factors.</text>
</comment>